<dbReference type="AlphaFoldDB" id="A0A1W2TNF5"/>
<organism evidence="2">
    <name type="scientific">Rosellinia necatrix</name>
    <name type="common">White root-rot fungus</name>
    <dbReference type="NCBI Taxonomy" id="77044"/>
    <lineage>
        <taxon>Eukaryota</taxon>
        <taxon>Fungi</taxon>
        <taxon>Dikarya</taxon>
        <taxon>Ascomycota</taxon>
        <taxon>Pezizomycotina</taxon>
        <taxon>Sordariomycetes</taxon>
        <taxon>Xylariomycetidae</taxon>
        <taxon>Xylariales</taxon>
        <taxon>Xylariaceae</taxon>
        <taxon>Rosellinia</taxon>
    </lineage>
</organism>
<dbReference type="PANTHER" id="PTHR39697:SF1">
    <property type="entry name" value="RICIN B LECTIN DOMAIN-CONTAINING PROTEIN"/>
    <property type="match status" value="1"/>
</dbReference>
<dbReference type="OrthoDB" id="5289641at2759"/>
<proteinExistence type="predicted"/>
<evidence type="ECO:0000313" key="3">
    <source>
        <dbReference type="Proteomes" id="UP000054516"/>
    </source>
</evidence>
<feature type="compositionally biased region" description="Low complexity" evidence="1">
    <location>
        <begin position="13"/>
        <end position="27"/>
    </location>
</feature>
<dbReference type="Proteomes" id="UP000054516">
    <property type="component" value="Unassembled WGS sequence"/>
</dbReference>
<dbReference type="OMA" id="WRCIEND"/>
<protein>
    <submittedName>
        <fullName evidence="2">Putative actin cross-linking</fullName>
    </submittedName>
</protein>
<keyword evidence="3" id="KW-1185">Reference proteome</keyword>
<gene>
    <name evidence="2" type="ORF">SAMD00023353_4100020</name>
</gene>
<dbReference type="PANTHER" id="PTHR39697">
    <property type="entry name" value="RICIN B LECTIN DOMAIN-CONTAINING PROTEIN-RELATED"/>
    <property type="match status" value="1"/>
</dbReference>
<accession>A0A1W2TNF5</accession>
<sequence length="245" mass="25714">MPGYTPLRRRNNRTSSWSSSSATTSNTAGVNTPSHTTTTTTTKTARSIDGSPAGHDMPPRAGAFASFVKSPAAFVVGCVPERGGVYVVREIDTGRVLALVDGRLTLISDAAGAGAGGGRGGWEWHYEETDAGWAGLRNAVSGTYLGHDNKGGYVARAARMRDWEAFVVRPRRQGGYSLAVKHWDRFKPMGVAAAAAADADAGSDSDKAAPRLVDAPGFEAATRWEFVEVDRTADSPPASAGKSIS</sequence>
<reference evidence="2" key="1">
    <citation type="submission" date="2016-03" db="EMBL/GenBank/DDBJ databases">
        <title>Draft genome sequence of Rosellinia necatrix.</title>
        <authorList>
            <person name="Kanematsu S."/>
        </authorList>
    </citation>
    <scope>NUCLEOTIDE SEQUENCE [LARGE SCALE GENOMIC DNA]</scope>
    <source>
        <strain evidence="2">W97</strain>
    </source>
</reference>
<evidence type="ECO:0000256" key="1">
    <source>
        <dbReference type="SAM" id="MobiDB-lite"/>
    </source>
</evidence>
<dbReference type="EMBL" id="DF977486">
    <property type="protein sequence ID" value="GAP89900.1"/>
    <property type="molecule type" value="Genomic_DNA"/>
</dbReference>
<feature type="region of interest" description="Disordered" evidence="1">
    <location>
        <begin position="1"/>
        <end position="56"/>
    </location>
</feature>
<name>A0A1W2TNF5_ROSNE</name>
<evidence type="ECO:0000313" key="2">
    <source>
        <dbReference type="EMBL" id="GAP89900.1"/>
    </source>
</evidence>